<organism evidence="1 2">
    <name type="scientific">Ensete ventricosum</name>
    <name type="common">Abyssinian banana</name>
    <name type="synonym">Musa ensete</name>
    <dbReference type="NCBI Taxonomy" id="4639"/>
    <lineage>
        <taxon>Eukaryota</taxon>
        <taxon>Viridiplantae</taxon>
        <taxon>Streptophyta</taxon>
        <taxon>Embryophyta</taxon>
        <taxon>Tracheophyta</taxon>
        <taxon>Spermatophyta</taxon>
        <taxon>Magnoliopsida</taxon>
        <taxon>Liliopsida</taxon>
        <taxon>Zingiberales</taxon>
        <taxon>Musaceae</taxon>
        <taxon>Ensete</taxon>
    </lineage>
</organism>
<sequence>MPPIAYCQGCCRLVGPSLSTYRAANRQLPVVRGVVGWSAHRIRPATLPTTYWQGCRRLVGPLRLLCLATGHLPVGVLPCYRPPIVRYATSRSGPNAR</sequence>
<evidence type="ECO:0000313" key="2">
    <source>
        <dbReference type="Proteomes" id="UP000287651"/>
    </source>
</evidence>
<accession>A0A426YP12</accession>
<evidence type="ECO:0000313" key="1">
    <source>
        <dbReference type="EMBL" id="RRT53460.1"/>
    </source>
</evidence>
<comment type="caution">
    <text evidence="1">The sequence shown here is derived from an EMBL/GenBank/DDBJ whole genome shotgun (WGS) entry which is preliminary data.</text>
</comment>
<dbReference type="EMBL" id="AMZH03011132">
    <property type="protein sequence ID" value="RRT53460.1"/>
    <property type="molecule type" value="Genomic_DNA"/>
</dbReference>
<proteinExistence type="predicted"/>
<protein>
    <submittedName>
        <fullName evidence="1">Uncharacterized protein</fullName>
    </submittedName>
</protein>
<name>A0A426YP12_ENSVE</name>
<dbReference type="AlphaFoldDB" id="A0A426YP12"/>
<gene>
    <name evidence="1" type="ORF">B296_00019844</name>
</gene>
<dbReference type="Proteomes" id="UP000287651">
    <property type="component" value="Unassembled WGS sequence"/>
</dbReference>
<reference evidence="1 2" key="1">
    <citation type="journal article" date="2014" name="Agronomy (Basel)">
        <title>A Draft Genome Sequence for Ensete ventricosum, the Drought-Tolerant Tree Against Hunger.</title>
        <authorList>
            <person name="Harrison J."/>
            <person name="Moore K.A."/>
            <person name="Paszkiewicz K."/>
            <person name="Jones T."/>
            <person name="Grant M."/>
            <person name="Ambacheew D."/>
            <person name="Muzemil S."/>
            <person name="Studholme D.J."/>
        </authorList>
    </citation>
    <scope>NUCLEOTIDE SEQUENCE [LARGE SCALE GENOMIC DNA]</scope>
</reference>